<organism evidence="1">
    <name type="scientific">mine drainage metagenome</name>
    <dbReference type="NCBI Taxonomy" id="410659"/>
    <lineage>
        <taxon>unclassified sequences</taxon>
        <taxon>metagenomes</taxon>
        <taxon>ecological metagenomes</taxon>
    </lineage>
</organism>
<proteinExistence type="predicted"/>
<gene>
    <name evidence="1" type="ORF">B1A_22036</name>
</gene>
<sequence length="126" mass="13895">MRIDDSRDTRTGNYYGLLVRELCARPAHFLYAANFSFADEYVTQYSNDSGRVCSALEELNKIYGGTSGVINLIGDFLRKCAAQFAFSRAHRLQHGVLSPSNISISGQWLDLANVSFVNSGINFSSG</sequence>
<evidence type="ECO:0000313" key="1">
    <source>
        <dbReference type="EMBL" id="EQD26031.1"/>
    </source>
</evidence>
<dbReference type="EMBL" id="AUZX01016288">
    <property type="protein sequence ID" value="EQD26031.1"/>
    <property type="molecule type" value="Genomic_DNA"/>
</dbReference>
<feature type="non-terminal residue" evidence="1">
    <location>
        <position position="126"/>
    </location>
</feature>
<dbReference type="AlphaFoldDB" id="T0XT76"/>
<accession>T0XT76</accession>
<protein>
    <submittedName>
        <fullName evidence="1">MchC protein</fullName>
    </submittedName>
</protein>
<comment type="caution">
    <text evidence="1">The sequence shown here is derived from an EMBL/GenBank/DDBJ whole genome shotgun (WGS) entry which is preliminary data.</text>
</comment>
<reference evidence="1" key="1">
    <citation type="submission" date="2013-08" db="EMBL/GenBank/DDBJ databases">
        <authorList>
            <person name="Mendez C."/>
            <person name="Richter M."/>
            <person name="Ferrer M."/>
            <person name="Sanchez J."/>
        </authorList>
    </citation>
    <scope>NUCLEOTIDE SEQUENCE</scope>
</reference>
<name>T0XT76_9ZZZZ</name>
<reference evidence="1" key="2">
    <citation type="journal article" date="2014" name="ISME J.">
        <title>Microbial stratification in low pH oxic and suboxic macroscopic growths along an acid mine drainage.</title>
        <authorList>
            <person name="Mendez-Garcia C."/>
            <person name="Mesa V."/>
            <person name="Sprenger R.R."/>
            <person name="Richter M."/>
            <person name="Diez M.S."/>
            <person name="Solano J."/>
            <person name="Bargiela R."/>
            <person name="Golyshina O.V."/>
            <person name="Manteca A."/>
            <person name="Ramos J.L."/>
            <person name="Gallego J.R."/>
            <person name="Llorente I."/>
            <person name="Martins Dos Santos V.A."/>
            <person name="Jensen O.N."/>
            <person name="Pelaez A.I."/>
            <person name="Sanchez J."/>
            <person name="Ferrer M."/>
        </authorList>
    </citation>
    <scope>NUCLEOTIDE SEQUENCE</scope>
</reference>